<evidence type="ECO:0000313" key="1">
    <source>
        <dbReference type="EMBL" id="AAW27407.1"/>
    </source>
</evidence>
<sequence length="193" mass="22061">MFPFTTDQHSLCSSSVSKYSSVFDSCKCRDNITLIESAITNDPSTALSSSSSIKQHSTNSYLNNINNNNNENSKIVECVHDNNLCPFINSVHPCHRSFDDRNKYNICNMNYEQEYEHCSSVFSEDNFLHRHTCNELGKLYEMTEDEKDHETPETMIDEGSNNNSIRLSDINYHHSFISLSSPSIHVIANMFVL</sequence>
<reference evidence="1" key="1">
    <citation type="submission" date="2004-11" db="EMBL/GenBank/DDBJ databases">
        <title>The full-length cDNA sequences of Schistosoma japonicum genes.</title>
        <authorList>
            <person name="Han Z."/>
        </authorList>
    </citation>
    <scope>NUCLEOTIDE SEQUENCE</scope>
</reference>
<accession>Q5D9U9</accession>
<organism evidence="1">
    <name type="scientific">Schistosoma japonicum</name>
    <name type="common">Blood fluke</name>
    <dbReference type="NCBI Taxonomy" id="6182"/>
    <lineage>
        <taxon>Eukaryota</taxon>
        <taxon>Metazoa</taxon>
        <taxon>Spiralia</taxon>
        <taxon>Lophotrochozoa</taxon>
        <taxon>Platyhelminthes</taxon>
        <taxon>Trematoda</taxon>
        <taxon>Digenea</taxon>
        <taxon>Strigeidida</taxon>
        <taxon>Schistosomatoidea</taxon>
        <taxon>Schistosomatidae</taxon>
        <taxon>Schistosoma</taxon>
    </lineage>
</organism>
<proteinExistence type="evidence at transcript level"/>
<dbReference type="AlphaFoldDB" id="Q5D9U9"/>
<name>Q5D9U9_SCHJA</name>
<reference evidence="1" key="2">
    <citation type="journal article" date="2006" name="PLoS Pathog.">
        <title>New perspectives on host-parasite interplay by comparative transcriptomic and proteomic analyses of Schistosoma japonicum.</title>
        <authorList>
            <person name="Liu F."/>
            <person name="Lu J."/>
            <person name="Hu W."/>
            <person name="Wang S.Y."/>
            <person name="Cui S.J."/>
            <person name="Chi M."/>
            <person name="Yan Q."/>
            <person name="Wang X.R."/>
            <person name="Song H.D."/>
            <person name="Xu X.N."/>
            <person name="Wang J.J."/>
            <person name="Zhang X.L."/>
            <person name="Zhang X."/>
            <person name="Wang Z.Q."/>
            <person name="Xue C.L."/>
            <person name="Brindley P.J."/>
            <person name="McManus D.P."/>
            <person name="Yang P.Y."/>
            <person name="Feng Z."/>
            <person name="Chen Z."/>
            <person name="Han Z.G."/>
        </authorList>
    </citation>
    <scope>NUCLEOTIDE SEQUENCE</scope>
</reference>
<dbReference type="EMBL" id="AY815675">
    <property type="protein sequence ID" value="AAW27407.1"/>
    <property type="molecule type" value="mRNA"/>
</dbReference>
<protein>
    <submittedName>
        <fullName evidence="1">SJCHGC03682 protein</fullName>
    </submittedName>
</protein>